<name>A0A5B7IRB2_PORTR</name>
<evidence type="ECO:0000256" key="1">
    <source>
        <dbReference type="SAM" id="MobiDB-lite"/>
    </source>
</evidence>
<keyword evidence="3" id="KW-1185">Reference proteome</keyword>
<dbReference type="EMBL" id="VSRR010060594">
    <property type="protein sequence ID" value="MPC82744.1"/>
    <property type="molecule type" value="Genomic_DNA"/>
</dbReference>
<dbReference type="OrthoDB" id="8197458at2759"/>
<reference evidence="2 3" key="1">
    <citation type="submission" date="2019-05" db="EMBL/GenBank/DDBJ databases">
        <title>Another draft genome of Portunus trituberculatus and its Hox gene families provides insights of decapod evolution.</title>
        <authorList>
            <person name="Jeong J.-H."/>
            <person name="Song I."/>
            <person name="Kim S."/>
            <person name="Choi T."/>
            <person name="Kim D."/>
            <person name="Ryu S."/>
            <person name="Kim W."/>
        </authorList>
    </citation>
    <scope>NUCLEOTIDE SEQUENCE [LARGE SCALE GENOMIC DNA]</scope>
    <source>
        <tissue evidence="2">Muscle</tissue>
    </source>
</reference>
<dbReference type="Proteomes" id="UP000324222">
    <property type="component" value="Unassembled WGS sequence"/>
</dbReference>
<comment type="caution">
    <text evidence="2">The sequence shown here is derived from an EMBL/GenBank/DDBJ whole genome shotgun (WGS) entry which is preliminary data.</text>
</comment>
<evidence type="ECO:0000313" key="2">
    <source>
        <dbReference type="EMBL" id="MPC82744.1"/>
    </source>
</evidence>
<evidence type="ECO:0000313" key="3">
    <source>
        <dbReference type="Proteomes" id="UP000324222"/>
    </source>
</evidence>
<proteinExistence type="predicted"/>
<sequence length="105" mass="11178">MDGIDPMSAAAMAESSAMSFSLVSFDTFDKGGDCLPSGSMFDRPVEDLNTPVTTSEMPTFFQEVEPLEEPDPPPITGKVLPCPPRPPRPLSPTVVVMPRVPPSSA</sequence>
<dbReference type="AlphaFoldDB" id="A0A5B7IRB2"/>
<gene>
    <name evidence="2" type="ORF">E2C01_077426</name>
</gene>
<organism evidence="2 3">
    <name type="scientific">Portunus trituberculatus</name>
    <name type="common">Swimming crab</name>
    <name type="synonym">Neptunus trituberculatus</name>
    <dbReference type="NCBI Taxonomy" id="210409"/>
    <lineage>
        <taxon>Eukaryota</taxon>
        <taxon>Metazoa</taxon>
        <taxon>Ecdysozoa</taxon>
        <taxon>Arthropoda</taxon>
        <taxon>Crustacea</taxon>
        <taxon>Multicrustacea</taxon>
        <taxon>Malacostraca</taxon>
        <taxon>Eumalacostraca</taxon>
        <taxon>Eucarida</taxon>
        <taxon>Decapoda</taxon>
        <taxon>Pleocyemata</taxon>
        <taxon>Brachyura</taxon>
        <taxon>Eubrachyura</taxon>
        <taxon>Portunoidea</taxon>
        <taxon>Portunidae</taxon>
        <taxon>Portuninae</taxon>
        <taxon>Portunus</taxon>
    </lineage>
</organism>
<protein>
    <submittedName>
        <fullName evidence="2">Uncharacterized protein</fullName>
    </submittedName>
</protein>
<accession>A0A5B7IRB2</accession>
<feature type="region of interest" description="Disordered" evidence="1">
    <location>
        <begin position="65"/>
        <end position="105"/>
    </location>
</feature>
<feature type="compositionally biased region" description="Pro residues" evidence="1">
    <location>
        <begin position="81"/>
        <end position="90"/>
    </location>
</feature>